<evidence type="ECO:0000259" key="1">
    <source>
        <dbReference type="Pfam" id="PF03781"/>
    </source>
</evidence>
<dbReference type="AlphaFoldDB" id="A0A9D1RJH0"/>
<dbReference type="InterPro" id="IPR005532">
    <property type="entry name" value="SUMF_dom"/>
</dbReference>
<dbReference type="EMBL" id="DXGG01000183">
    <property type="protein sequence ID" value="HIW87772.1"/>
    <property type="molecule type" value="Genomic_DNA"/>
</dbReference>
<reference evidence="2" key="2">
    <citation type="submission" date="2021-04" db="EMBL/GenBank/DDBJ databases">
        <authorList>
            <person name="Gilroy R."/>
        </authorList>
    </citation>
    <scope>NUCLEOTIDE SEQUENCE</scope>
    <source>
        <strain evidence="2">Gambia16-930</strain>
    </source>
</reference>
<protein>
    <submittedName>
        <fullName evidence="2">Formylglycine-generating enzyme family protein</fullName>
    </submittedName>
</protein>
<dbReference type="PANTHER" id="PTHR23150">
    <property type="entry name" value="SULFATASE MODIFYING FACTOR 1, 2"/>
    <property type="match status" value="1"/>
</dbReference>
<sequence>MQEIEIFNVNGVKFGIVKVEGGTFKMGASEKHENDDMEYPIHDVTLSTYYIGQTEVTQELWESVMGKNPSAFKGNNQRPVECVSWNDCQEFIIKLNKLTGKTFRLPTEAEWEFAARGGVKSKGYKYSGSNNADEVAWYKNNSDTKNINPVSTTLSNGDLFHYGPRTQPVASKLPNELGLYDMSGNVWEWCSDYEGEYSDSHQTNPKGPDNGNMRIMRGGSFLNPMYCMYVSYRHCEIPDDDGGDRHGLRLAL</sequence>
<dbReference type="InterPro" id="IPR042095">
    <property type="entry name" value="SUMF_sf"/>
</dbReference>
<dbReference type="PANTHER" id="PTHR23150:SF19">
    <property type="entry name" value="FORMYLGLYCINE-GENERATING ENZYME"/>
    <property type="match status" value="1"/>
</dbReference>
<gene>
    <name evidence="2" type="ORF">IAC47_05800</name>
</gene>
<dbReference type="SUPFAM" id="SSF56436">
    <property type="entry name" value="C-type lectin-like"/>
    <property type="match status" value="1"/>
</dbReference>
<dbReference type="GO" id="GO:0120147">
    <property type="term" value="F:formylglycine-generating oxidase activity"/>
    <property type="evidence" value="ECO:0007669"/>
    <property type="project" value="TreeGrafter"/>
</dbReference>
<feature type="domain" description="Sulfatase-modifying factor enzyme-like" evidence="1">
    <location>
        <begin position="16"/>
        <end position="251"/>
    </location>
</feature>
<dbReference type="InterPro" id="IPR016187">
    <property type="entry name" value="CTDL_fold"/>
</dbReference>
<dbReference type="Gene3D" id="3.90.1580.10">
    <property type="entry name" value="paralog of FGE (formylglycine-generating enzyme)"/>
    <property type="match status" value="1"/>
</dbReference>
<reference evidence="2" key="1">
    <citation type="journal article" date="2021" name="PeerJ">
        <title>Extensive microbial diversity within the chicken gut microbiome revealed by metagenomics and culture.</title>
        <authorList>
            <person name="Gilroy R."/>
            <person name="Ravi A."/>
            <person name="Getino M."/>
            <person name="Pursley I."/>
            <person name="Horton D.L."/>
            <person name="Alikhan N.F."/>
            <person name="Baker D."/>
            <person name="Gharbi K."/>
            <person name="Hall N."/>
            <person name="Watson M."/>
            <person name="Adriaenssens E.M."/>
            <person name="Foster-Nyarko E."/>
            <person name="Jarju S."/>
            <person name="Secka A."/>
            <person name="Antonio M."/>
            <person name="Oren A."/>
            <person name="Chaudhuri R.R."/>
            <person name="La Ragione R."/>
            <person name="Hildebrand F."/>
            <person name="Pallen M.J."/>
        </authorList>
    </citation>
    <scope>NUCLEOTIDE SEQUENCE</scope>
    <source>
        <strain evidence="2">Gambia16-930</strain>
    </source>
</reference>
<name>A0A9D1RJH0_9BACT</name>
<evidence type="ECO:0000313" key="2">
    <source>
        <dbReference type="EMBL" id="HIW87772.1"/>
    </source>
</evidence>
<evidence type="ECO:0000313" key="3">
    <source>
        <dbReference type="Proteomes" id="UP000824267"/>
    </source>
</evidence>
<comment type="caution">
    <text evidence="2">The sequence shown here is derived from an EMBL/GenBank/DDBJ whole genome shotgun (WGS) entry which is preliminary data.</text>
</comment>
<organism evidence="2 3">
    <name type="scientific">Candidatus Onthomorpha intestinigallinarum</name>
    <dbReference type="NCBI Taxonomy" id="2840880"/>
    <lineage>
        <taxon>Bacteria</taxon>
        <taxon>Pseudomonadati</taxon>
        <taxon>Bacteroidota</taxon>
        <taxon>Bacteroidia</taxon>
        <taxon>Bacteroidales</taxon>
        <taxon>Candidatus Onthomorpha</taxon>
    </lineage>
</organism>
<accession>A0A9D1RJH0</accession>
<proteinExistence type="predicted"/>
<dbReference type="InterPro" id="IPR051043">
    <property type="entry name" value="Sulfatase_Mod_Factor_Kinase"/>
</dbReference>
<dbReference type="Pfam" id="PF03781">
    <property type="entry name" value="FGE-sulfatase"/>
    <property type="match status" value="1"/>
</dbReference>
<dbReference type="Proteomes" id="UP000824267">
    <property type="component" value="Unassembled WGS sequence"/>
</dbReference>